<dbReference type="AlphaFoldDB" id="A0A8J5SCX1"/>
<proteinExistence type="predicted"/>
<feature type="region of interest" description="Disordered" evidence="1">
    <location>
        <begin position="62"/>
        <end position="165"/>
    </location>
</feature>
<dbReference type="EMBL" id="JAAALK010000287">
    <property type="protein sequence ID" value="KAG8060562.1"/>
    <property type="molecule type" value="Genomic_DNA"/>
</dbReference>
<protein>
    <submittedName>
        <fullName evidence="2">Uncharacterized protein</fullName>
    </submittedName>
</protein>
<name>A0A8J5SCX1_ZIZPA</name>
<gene>
    <name evidence="2" type="ORF">GUJ93_ZPchr0002g25204</name>
</gene>
<keyword evidence="3" id="KW-1185">Reference proteome</keyword>
<organism evidence="2 3">
    <name type="scientific">Zizania palustris</name>
    <name type="common">Northern wild rice</name>
    <dbReference type="NCBI Taxonomy" id="103762"/>
    <lineage>
        <taxon>Eukaryota</taxon>
        <taxon>Viridiplantae</taxon>
        <taxon>Streptophyta</taxon>
        <taxon>Embryophyta</taxon>
        <taxon>Tracheophyta</taxon>
        <taxon>Spermatophyta</taxon>
        <taxon>Magnoliopsida</taxon>
        <taxon>Liliopsida</taxon>
        <taxon>Poales</taxon>
        <taxon>Poaceae</taxon>
        <taxon>BOP clade</taxon>
        <taxon>Oryzoideae</taxon>
        <taxon>Oryzeae</taxon>
        <taxon>Zizaniinae</taxon>
        <taxon>Zizania</taxon>
    </lineage>
</organism>
<feature type="compositionally biased region" description="Gly residues" evidence="1">
    <location>
        <begin position="62"/>
        <end position="78"/>
    </location>
</feature>
<feature type="compositionally biased region" description="Gly residues" evidence="1">
    <location>
        <begin position="101"/>
        <end position="124"/>
    </location>
</feature>
<evidence type="ECO:0000313" key="2">
    <source>
        <dbReference type="EMBL" id="KAG8060562.1"/>
    </source>
</evidence>
<accession>A0A8J5SCX1</accession>
<feature type="compositionally biased region" description="Basic and acidic residues" evidence="1">
    <location>
        <begin position="148"/>
        <end position="165"/>
    </location>
</feature>
<reference evidence="2" key="1">
    <citation type="journal article" date="2021" name="bioRxiv">
        <title>Whole Genome Assembly and Annotation of Northern Wild Rice, Zizania palustris L., Supports a Whole Genome Duplication in the Zizania Genus.</title>
        <authorList>
            <person name="Haas M."/>
            <person name="Kono T."/>
            <person name="Macchietto M."/>
            <person name="Millas R."/>
            <person name="McGilp L."/>
            <person name="Shao M."/>
            <person name="Duquette J."/>
            <person name="Hirsch C.N."/>
            <person name="Kimball J."/>
        </authorList>
    </citation>
    <scope>NUCLEOTIDE SEQUENCE</scope>
    <source>
        <tissue evidence="2">Fresh leaf tissue</tissue>
    </source>
</reference>
<dbReference type="Proteomes" id="UP000729402">
    <property type="component" value="Unassembled WGS sequence"/>
</dbReference>
<comment type="caution">
    <text evidence="2">The sequence shown here is derived from an EMBL/GenBank/DDBJ whole genome shotgun (WGS) entry which is preliminary data.</text>
</comment>
<evidence type="ECO:0000313" key="3">
    <source>
        <dbReference type="Proteomes" id="UP000729402"/>
    </source>
</evidence>
<evidence type="ECO:0000256" key="1">
    <source>
        <dbReference type="SAM" id="MobiDB-lite"/>
    </source>
</evidence>
<sequence>MSERARGDFSQLLGLLERLDMAEVKEIVDVIRVGSDRSALPAAADDSPIGHGNPVRHHCAAGGGDMGQTTGAGGGTRGVAGTMEGRWGRIEQKDSTPLGNARGGGVTESGARGATGRGRGGGGQTAAAGRRRRGDERHRRGRVGGGKLGEKNRRSGLREEEKGAI</sequence>
<reference evidence="2" key="2">
    <citation type="submission" date="2021-02" db="EMBL/GenBank/DDBJ databases">
        <authorList>
            <person name="Kimball J.A."/>
            <person name="Haas M.W."/>
            <person name="Macchietto M."/>
            <person name="Kono T."/>
            <person name="Duquette J."/>
            <person name="Shao M."/>
        </authorList>
    </citation>
    <scope>NUCLEOTIDE SEQUENCE</scope>
    <source>
        <tissue evidence="2">Fresh leaf tissue</tissue>
    </source>
</reference>